<keyword evidence="6 9" id="KW-0472">Membrane</keyword>
<feature type="transmembrane region" description="Helical" evidence="9">
    <location>
        <begin position="32"/>
        <end position="53"/>
    </location>
</feature>
<reference evidence="10 11" key="1">
    <citation type="journal article" date="2019" name="PLoS Biol.">
        <title>Sex chromosomes control vertical transmission of feminizing Wolbachia symbionts in an isopod.</title>
        <authorList>
            <person name="Becking T."/>
            <person name="Chebbi M.A."/>
            <person name="Giraud I."/>
            <person name="Moumen B."/>
            <person name="Laverre T."/>
            <person name="Caubet Y."/>
            <person name="Peccoud J."/>
            <person name="Gilbert C."/>
            <person name="Cordaux R."/>
        </authorList>
    </citation>
    <scope>NUCLEOTIDE SEQUENCE [LARGE SCALE GENOMIC DNA]</scope>
    <source>
        <strain evidence="10">ANa2</strain>
        <tissue evidence="10">Whole body excluding digestive tract and cuticle</tissue>
    </source>
</reference>
<comment type="caution">
    <text evidence="10">The sequence shown here is derived from an EMBL/GenBank/DDBJ whole genome shotgun (WGS) entry which is preliminary data.</text>
</comment>
<evidence type="ECO:0000313" key="11">
    <source>
        <dbReference type="Proteomes" id="UP000326759"/>
    </source>
</evidence>
<keyword evidence="4" id="KW-0653">Protein transport</keyword>
<evidence type="ECO:0000256" key="1">
    <source>
        <dbReference type="ARBA" id="ARBA00004141"/>
    </source>
</evidence>
<evidence type="ECO:0000256" key="4">
    <source>
        <dbReference type="ARBA" id="ARBA00022856"/>
    </source>
</evidence>
<feature type="transmembrane region" description="Helical" evidence="9">
    <location>
        <begin position="325"/>
        <end position="342"/>
    </location>
</feature>
<evidence type="ECO:0000256" key="3">
    <source>
        <dbReference type="ARBA" id="ARBA00022692"/>
    </source>
</evidence>
<organism evidence="10 11">
    <name type="scientific">Armadillidium nasatum</name>
    <dbReference type="NCBI Taxonomy" id="96803"/>
    <lineage>
        <taxon>Eukaryota</taxon>
        <taxon>Metazoa</taxon>
        <taxon>Ecdysozoa</taxon>
        <taxon>Arthropoda</taxon>
        <taxon>Crustacea</taxon>
        <taxon>Multicrustacea</taxon>
        <taxon>Malacostraca</taxon>
        <taxon>Eumalacostraca</taxon>
        <taxon>Peracarida</taxon>
        <taxon>Isopoda</taxon>
        <taxon>Oniscidea</taxon>
        <taxon>Crinocheta</taxon>
        <taxon>Armadillidiidae</taxon>
        <taxon>Armadillidium</taxon>
    </lineage>
</organism>
<feature type="transmembrane region" description="Helical" evidence="9">
    <location>
        <begin position="272"/>
        <end position="289"/>
    </location>
</feature>
<keyword evidence="7" id="KW-0813">Transport</keyword>
<feature type="transmembrane region" description="Helical" evidence="9">
    <location>
        <begin position="500"/>
        <end position="520"/>
    </location>
</feature>
<dbReference type="Proteomes" id="UP000326759">
    <property type="component" value="Unassembled WGS sequence"/>
</dbReference>
<dbReference type="AlphaFoldDB" id="A0A5N5SHS5"/>
<comment type="similarity">
    <text evidence="2 7">Belongs to the major facilitator superfamily. Proton-dependent oligopeptide transporter (POT/PTR) (TC 2.A.17) family.</text>
</comment>
<evidence type="ECO:0000256" key="7">
    <source>
        <dbReference type="RuleBase" id="RU003755"/>
    </source>
</evidence>
<dbReference type="SUPFAM" id="SSF103473">
    <property type="entry name" value="MFS general substrate transporter"/>
    <property type="match status" value="1"/>
</dbReference>
<comment type="subcellular location">
    <subcellularLocation>
        <location evidence="1 7">Membrane</location>
        <topology evidence="1 7">Multi-pass membrane protein</topology>
    </subcellularLocation>
</comment>
<protein>
    <submittedName>
        <fullName evidence="10">Solute carrier family 15 member 4</fullName>
    </submittedName>
</protein>
<dbReference type="InterPro" id="IPR036259">
    <property type="entry name" value="MFS_trans_sf"/>
</dbReference>
<dbReference type="InterPro" id="IPR018456">
    <property type="entry name" value="PTR2_symporter_CS"/>
</dbReference>
<dbReference type="PANTHER" id="PTHR11654">
    <property type="entry name" value="OLIGOPEPTIDE TRANSPORTER-RELATED"/>
    <property type="match status" value="1"/>
</dbReference>
<gene>
    <name evidence="10" type="ORF">Anas_00129</name>
</gene>
<feature type="region of interest" description="Disordered" evidence="8">
    <location>
        <begin position="592"/>
        <end position="628"/>
    </location>
</feature>
<keyword evidence="5 9" id="KW-1133">Transmembrane helix</keyword>
<evidence type="ECO:0000256" key="2">
    <source>
        <dbReference type="ARBA" id="ARBA00005982"/>
    </source>
</evidence>
<feature type="transmembrane region" description="Helical" evidence="9">
    <location>
        <begin position="372"/>
        <end position="395"/>
    </location>
</feature>
<feature type="transmembrane region" description="Helical" evidence="9">
    <location>
        <begin position="467"/>
        <end position="488"/>
    </location>
</feature>
<dbReference type="Pfam" id="PF00854">
    <property type="entry name" value="PTR2"/>
    <property type="match status" value="2"/>
</dbReference>
<feature type="transmembrane region" description="Helical" evidence="9">
    <location>
        <begin position="103"/>
        <end position="121"/>
    </location>
</feature>
<evidence type="ECO:0000256" key="5">
    <source>
        <dbReference type="ARBA" id="ARBA00022989"/>
    </source>
</evidence>
<keyword evidence="3 7" id="KW-0812">Transmembrane</keyword>
<feature type="transmembrane region" description="Helical" evidence="9">
    <location>
        <begin position="148"/>
        <end position="167"/>
    </location>
</feature>
<sequence length="628" mass="71247">MDEADEIYHLNRHYTVIASSESRRQTIAKTSILSVLTLERLAYYALVTSFYLFLSEGPWHKGQSWDSIEALNAVLFLTGISYLSALLGGYISDAFLGRFKAITLGFFLYITGYIFLTLISVDKLPRFICTDYNFHSANSEKIRSFFNWFYWCVNIGSLVGTGIIAFIEQDNPGVCTNGFFCGYLIGSVCLLASLIMFLCAYPWYYVAYSEGSLLRDIISIVWEAIKANFRHWRYTRGNANVSPLHVEPSFLDRAKIRYGGTFHEGAVEDVSALGKLLAVFCALIPFWIVNFQMETSFQAQGLHMRLSDFTQNNSNVTSLNVKEDWKFSVSIFVLVKFFFFIYDFEIKHLIVITVDFYEVVLNVKLLSPKVPAAWLTLFNQAFLILAIPILTSFLYPKLDRAGIRLSLFFRIGLGMIFSTMAMMCAGGLESYRTFLWRNDPSSHIDMVIGNVTYHAVNISVFWQIPQYVLVGAAEVFANIAGLEFAYTAAPATFQGLIMGLFYSLEGCACFLGILLLRLVAPFWLNNKVDYSNINDNHLDFYLYFLGIIQFTTFAAFALVLYTRRFALRLVGMPVAIDDERCRNFGGGSVIVHSGETEPETETEMERGETDLRSSSSMNDDEQKRPLIL</sequence>
<proteinExistence type="inferred from homology"/>
<evidence type="ECO:0000256" key="8">
    <source>
        <dbReference type="SAM" id="MobiDB-lite"/>
    </source>
</evidence>
<accession>A0A5N5SHS5</accession>
<dbReference type="GO" id="GO:0006857">
    <property type="term" value="P:oligopeptide transport"/>
    <property type="evidence" value="ECO:0007669"/>
    <property type="project" value="InterPro"/>
</dbReference>
<feature type="transmembrane region" description="Helical" evidence="9">
    <location>
        <begin position="73"/>
        <end position="91"/>
    </location>
</feature>
<dbReference type="EMBL" id="SEYY01024925">
    <property type="protein sequence ID" value="KAB7493774.1"/>
    <property type="molecule type" value="Genomic_DNA"/>
</dbReference>
<dbReference type="GO" id="GO:0016020">
    <property type="term" value="C:membrane"/>
    <property type="evidence" value="ECO:0007669"/>
    <property type="project" value="UniProtKB-SubCell"/>
</dbReference>
<feature type="transmembrane region" description="Helical" evidence="9">
    <location>
        <begin position="540"/>
        <end position="562"/>
    </location>
</feature>
<dbReference type="OrthoDB" id="205993at2759"/>
<feature type="transmembrane region" description="Helical" evidence="9">
    <location>
        <begin position="179"/>
        <end position="204"/>
    </location>
</feature>
<dbReference type="Gene3D" id="1.20.1250.20">
    <property type="entry name" value="MFS general substrate transporter like domains"/>
    <property type="match status" value="1"/>
</dbReference>
<dbReference type="PROSITE" id="PS01023">
    <property type="entry name" value="PTR2_2"/>
    <property type="match status" value="1"/>
</dbReference>
<dbReference type="GO" id="GO:0022857">
    <property type="term" value="F:transmembrane transporter activity"/>
    <property type="evidence" value="ECO:0007669"/>
    <property type="project" value="InterPro"/>
</dbReference>
<name>A0A5N5SHS5_9CRUS</name>
<feature type="transmembrane region" description="Helical" evidence="9">
    <location>
        <begin position="407"/>
        <end position="428"/>
    </location>
</feature>
<keyword evidence="4" id="KW-0571">Peptide transport</keyword>
<dbReference type="InterPro" id="IPR000109">
    <property type="entry name" value="POT_fam"/>
</dbReference>
<evidence type="ECO:0000256" key="9">
    <source>
        <dbReference type="SAM" id="Phobius"/>
    </source>
</evidence>
<keyword evidence="11" id="KW-1185">Reference proteome</keyword>
<evidence type="ECO:0000256" key="6">
    <source>
        <dbReference type="ARBA" id="ARBA00023136"/>
    </source>
</evidence>
<evidence type="ECO:0000313" key="10">
    <source>
        <dbReference type="EMBL" id="KAB7493774.1"/>
    </source>
</evidence>